<evidence type="ECO:0000256" key="2">
    <source>
        <dbReference type="ARBA" id="ARBA00022692"/>
    </source>
</evidence>
<gene>
    <name evidence="8" type="ORF">CAMP_LOCUS9396</name>
</gene>
<feature type="transmembrane region" description="Helical" evidence="5">
    <location>
        <begin position="371"/>
        <end position="390"/>
    </location>
</feature>
<dbReference type="Gene3D" id="2.70.170.10">
    <property type="entry name" value="Neurotransmitter-gated ion-channel ligand-binding domain"/>
    <property type="match status" value="1"/>
</dbReference>
<dbReference type="InterPro" id="IPR036734">
    <property type="entry name" value="Neur_chan_lig-bd_sf"/>
</dbReference>
<proteinExistence type="inferred from homology"/>
<dbReference type="Pfam" id="PF02932">
    <property type="entry name" value="Neur_chan_memb"/>
    <property type="match status" value="1"/>
</dbReference>
<sequence length="452" mass="52715">MSKKLGFLLIFLLIWKVIDCDEKQKEVDYEEEEDPIPKNLFPTHARLVAKIFEGYDETVAPIMNSDIYQQSYTHKNNETTDGWALWYGIDQMKIIDLDEPQELFTTSINILLEWQDLRLKWRPSKYDGIRSIFVRQERVWSPPFGVFSASDVKDHRDLDYRIVEVVHTGTISEYVTMRLTTNCALNMHNFPFDTQTCEIHLGLSSVNYNLYDVYIQMPEKLEEMICDMRNSAWDIVNITVGSLKLKPIGYFESRLGVIRFVLKRNPIFYIYMIILPTFTVNMIAIGGVFLKKSTQMEKLTIGFTHIMTMTFILGLVSEKIPKTSEIPLLGKYIIFGLCMMIFALISSSGFHGCSVAKSNNRRYIIFKYLKIFFVTSLQLLNILAFSYMIYRFSTFEMEFGKKRECDSEDYLSEYRTYSNMSSLIYASKFAGTEHEKGFQDVYSDLLSKAKEE</sequence>
<organism evidence="8 9">
    <name type="scientific">Caenorhabditis angaria</name>
    <dbReference type="NCBI Taxonomy" id="860376"/>
    <lineage>
        <taxon>Eukaryota</taxon>
        <taxon>Metazoa</taxon>
        <taxon>Ecdysozoa</taxon>
        <taxon>Nematoda</taxon>
        <taxon>Chromadorea</taxon>
        <taxon>Rhabditida</taxon>
        <taxon>Rhabditina</taxon>
        <taxon>Rhabditomorpha</taxon>
        <taxon>Rhabditoidea</taxon>
        <taxon>Rhabditidae</taxon>
        <taxon>Peloderinae</taxon>
        <taxon>Caenorhabditis</taxon>
    </lineage>
</organism>
<evidence type="ECO:0000256" key="1">
    <source>
        <dbReference type="ARBA" id="ARBA00004141"/>
    </source>
</evidence>
<evidence type="ECO:0000259" key="7">
    <source>
        <dbReference type="Pfam" id="PF02932"/>
    </source>
</evidence>
<dbReference type="GO" id="GO:0004888">
    <property type="term" value="F:transmembrane signaling receptor activity"/>
    <property type="evidence" value="ECO:0007669"/>
    <property type="project" value="InterPro"/>
</dbReference>
<dbReference type="SUPFAM" id="SSF90112">
    <property type="entry name" value="Neurotransmitter-gated ion-channel transmembrane pore"/>
    <property type="match status" value="1"/>
</dbReference>
<keyword evidence="5" id="KW-0406">Ion transport</keyword>
<keyword evidence="9" id="KW-1185">Reference proteome</keyword>
<feature type="domain" description="Neurotransmitter-gated ion-channel ligand-binding" evidence="6">
    <location>
        <begin position="46"/>
        <end position="222"/>
    </location>
</feature>
<evidence type="ECO:0000256" key="3">
    <source>
        <dbReference type="ARBA" id="ARBA00022989"/>
    </source>
</evidence>
<reference evidence="8" key="1">
    <citation type="submission" date="2022-11" db="EMBL/GenBank/DDBJ databases">
        <authorList>
            <person name="Kikuchi T."/>
        </authorList>
    </citation>
    <scope>NUCLEOTIDE SEQUENCE</scope>
    <source>
        <strain evidence="8">PS1010</strain>
    </source>
</reference>
<feature type="signal peptide" evidence="5">
    <location>
        <begin position="1"/>
        <end position="20"/>
    </location>
</feature>
<dbReference type="GO" id="GO:0005230">
    <property type="term" value="F:extracellular ligand-gated monoatomic ion channel activity"/>
    <property type="evidence" value="ECO:0007669"/>
    <property type="project" value="InterPro"/>
</dbReference>
<dbReference type="CDD" id="cd19051">
    <property type="entry name" value="LGIC_TM_cation"/>
    <property type="match status" value="1"/>
</dbReference>
<keyword evidence="5" id="KW-0407">Ion channel</keyword>
<keyword evidence="2 5" id="KW-0812">Transmembrane</keyword>
<feature type="chain" id="PRO_5040528547" description="Neurotransmitter-gated ion-channel ligand-binding domain-containing protein" evidence="5">
    <location>
        <begin position="21"/>
        <end position="452"/>
    </location>
</feature>
<comment type="similarity">
    <text evidence="5">Belongs to the ligand-gated ion channel (TC 1.A.9) family.</text>
</comment>
<dbReference type="CDD" id="cd18989">
    <property type="entry name" value="LGIC_ECD_cation"/>
    <property type="match status" value="1"/>
</dbReference>
<dbReference type="AlphaFoldDB" id="A0A9P1IJT8"/>
<comment type="subcellular location">
    <subcellularLocation>
        <location evidence="1">Membrane</location>
        <topology evidence="1">Multi-pass membrane protein</topology>
    </subcellularLocation>
</comment>
<dbReference type="Pfam" id="PF02931">
    <property type="entry name" value="Neur_chan_LBD"/>
    <property type="match status" value="1"/>
</dbReference>
<evidence type="ECO:0000256" key="5">
    <source>
        <dbReference type="RuleBase" id="RU000687"/>
    </source>
</evidence>
<name>A0A9P1IJT8_9PELO</name>
<keyword evidence="3 5" id="KW-1133">Transmembrane helix</keyword>
<dbReference type="Proteomes" id="UP001152747">
    <property type="component" value="Unassembled WGS sequence"/>
</dbReference>
<keyword evidence="4 5" id="KW-0472">Membrane</keyword>
<dbReference type="SUPFAM" id="SSF63712">
    <property type="entry name" value="Nicotinic receptor ligand binding domain-like"/>
    <property type="match status" value="1"/>
</dbReference>
<dbReference type="PANTHER" id="PTHR18945">
    <property type="entry name" value="NEUROTRANSMITTER GATED ION CHANNEL"/>
    <property type="match status" value="1"/>
</dbReference>
<evidence type="ECO:0000259" key="6">
    <source>
        <dbReference type="Pfam" id="PF02931"/>
    </source>
</evidence>
<dbReference type="Gene3D" id="1.20.58.390">
    <property type="entry name" value="Neurotransmitter-gated ion-channel transmembrane domain"/>
    <property type="match status" value="1"/>
</dbReference>
<dbReference type="InterPro" id="IPR036719">
    <property type="entry name" value="Neuro-gated_channel_TM_sf"/>
</dbReference>
<dbReference type="InterPro" id="IPR006201">
    <property type="entry name" value="Neur_channel"/>
</dbReference>
<keyword evidence="5" id="KW-0813">Transport</keyword>
<evidence type="ECO:0008006" key="10">
    <source>
        <dbReference type="Google" id="ProtNLM"/>
    </source>
</evidence>
<feature type="transmembrane region" description="Helical" evidence="5">
    <location>
        <begin position="299"/>
        <end position="317"/>
    </location>
</feature>
<keyword evidence="5" id="KW-0732">Signal</keyword>
<evidence type="ECO:0000313" key="8">
    <source>
        <dbReference type="EMBL" id="CAI5446759.1"/>
    </source>
</evidence>
<dbReference type="GO" id="GO:0016020">
    <property type="term" value="C:membrane"/>
    <property type="evidence" value="ECO:0007669"/>
    <property type="project" value="UniProtKB-SubCell"/>
</dbReference>
<comment type="caution">
    <text evidence="8">The sequence shown here is derived from an EMBL/GenBank/DDBJ whole genome shotgun (WGS) entry which is preliminary data.</text>
</comment>
<evidence type="ECO:0000256" key="4">
    <source>
        <dbReference type="ARBA" id="ARBA00023136"/>
    </source>
</evidence>
<dbReference type="InterPro" id="IPR018000">
    <property type="entry name" value="Neurotransmitter_ion_chnl_CS"/>
</dbReference>
<evidence type="ECO:0000313" key="9">
    <source>
        <dbReference type="Proteomes" id="UP001152747"/>
    </source>
</evidence>
<accession>A0A9P1IJT8</accession>
<dbReference type="InterPro" id="IPR038050">
    <property type="entry name" value="Neuro_actylchol_rec"/>
</dbReference>
<dbReference type="InterPro" id="IPR006029">
    <property type="entry name" value="Neurotrans-gated_channel_TM"/>
</dbReference>
<dbReference type="InterPro" id="IPR006202">
    <property type="entry name" value="Neur_chan_lig-bd"/>
</dbReference>
<feature type="transmembrane region" description="Helical" evidence="5">
    <location>
        <begin position="329"/>
        <end position="350"/>
    </location>
</feature>
<feature type="transmembrane region" description="Helical" evidence="5">
    <location>
        <begin position="268"/>
        <end position="290"/>
    </location>
</feature>
<dbReference type="PROSITE" id="PS00236">
    <property type="entry name" value="NEUROTR_ION_CHANNEL"/>
    <property type="match status" value="1"/>
</dbReference>
<dbReference type="EMBL" id="CANHGI010000003">
    <property type="protein sequence ID" value="CAI5446759.1"/>
    <property type="molecule type" value="Genomic_DNA"/>
</dbReference>
<feature type="domain" description="Neurotransmitter-gated ion-channel transmembrane" evidence="7">
    <location>
        <begin position="273"/>
        <end position="346"/>
    </location>
</feature>
<protein>
    <recommendedName>
        <fullName evidence="10">Neurotransmitter-gated ion-channel ligand-binding domain-containing protein</fullName>
    </recommendedName>
</protein>
<dbReference type="OrthoDB" id="5866477at2759"/>
<dbReference type="PRINTS" id="PR00252">
    <property type="entry name" value="NRIONCHANNEL"/>
</dbReference>